<dbReference type="CDD" id="cd16894">
    <property type="entry name" value="MltD-like"/>
    <property type="match status" value="1"/>
</dbReference>
<feature type="signal peptide" evidence="2">
    <location>
        <begin position="1"/>
        <end position="25"/>
    </location>
</feature>
<dbReference type="PROSITE" id="PS51257">
    <property type="entry name" value="PROKAR_LIPOPROTEIN"/>
    <property type="match status" value="1"/>
</dbReference>
<protein>
    <submittedName>
        <fullName evidence="4">LysM peptidoglycan-binding domain-containing protein</fullName>
    </submittedName>
</protein>
<evidence type="ECO:0000256" key="2">
    <source>
        <dbReference type="SAM" id="SignalP"/>
    </source>
</evidence>
<dbReference type="Pfam" id="PF01476">
    <property type="entry name" value="LysM"/>
    <property type="match status" value="2"/>
</dbReference>
<dbReference type="CDD" id="cd00118">
    <property type="entry name" value="LysM"/>
    <property type="match status" value="2"/>
</dbReference>
<dbReference type="InterPro" id="IPR008258">
    <property type="entry name" value="Transglycosylase_SLT_dom_1"/>
</dbReference>
<feature type="domain" description="LysM" evidence="3">
    <location>
        <begin position="348"/>
        <end position="391"/>
    </location>
</feature>
<evidence type="ECO:0000313" key="5">
    <source>
        <dbReference type="Proteomes" id="UP000570493"/>
    </source>
</evidence>
<dbReference type="PANTHER" id="PTHR33734:SF22">
    <property type="entry name" value="MEMBRANE-BOUND LYTIC MUREIN TRANSGLYCOSYLASE D"/>
    <property type="match status" value="1"/>
</dbReference>
<organism evidence="4 5">
    <name type="scientific">Pseudoalteromonas arctica</name>
    <dbReference type="NCBI Taxonomy" id="394751"/>
    <lineage>
        <taxon>Bacteria</taxon>
        <taxon>Pseudomonadati</taxon>
        <taxon>Pseudomonadota</taxon>
        <taxon>Gammaproteobacteria</taxon>
        <taxon>Alteromonadales</taxon>
        <taxon>Pseudoalteromonadaceae</taxon>
        <taxon>Pseudoalteromonas</taxon>
    </lineage>
</organism>
<accession>A0A7Y0HE65</accession>
<dbReference type="PANTHER" id="PTHR33734">
    <property type="entry name" value="LYSM DOMAIN-CONTAINING GPI-ANCHORED PROTEIN 2"/>
    <property type="match status" value="1"/>
</dbReference>
<dbReference type="InterPro" id="IPR000189">
    <property type="entry name" value="Transglyc_AS"/>
</dbReference>
<dbReference type="GO" id="GO:0000270">
    <property type="term" value="P:peptidoglycan metabolic process"/>
    <property type="evidence" value="ECO:0007669"/>
    <property type="project" value="InterPro"/>
</dbReference>
<keyword evidence="2" id="KW-0732">Signal</keyword>
<gene>
    <name evidence="4" type="ORF">HHO47_13725</name>
</gene>
<comment type="caution">
    <text evidence="4">The sequence shown here is derived from an EMBL/GenBank/DDBJ whole genome shotgun (WGS) entry which is preliminary data.</text>
</comment>
<dbReference type="EMBL" id="JABBMT010000023">
    <property type="protein sequence ID" value="NMM41844.1"/>
    <property type="molecule type" value="Genomic_DNA"/>
</dbReference>
<sequence>MRSYLFALFVTLILLFGCQSTEPHSAPSDTVQAPVIFNHLKPSLNNSAQLTDAQHKKQKITLTVPAQQATVVPQAHTRNKDLWQHIANNLTIQIYLNKALNKRIAWYTKQPKYLQVVSTRAAPYLYHIVSKIEQRKLPMELALLPFVESDFRPTVSSSEQAVGVWQLVGATAHHFGIKSDQWYDGRKDVLASTNAALAYLEYLHKRFDGDWLHALAAYNSGEGRVKRAIADNKKRGKSTDYWSLKLPKETSEYVPKLMALSYLIQNPQRGLHRPKLANKALTTEFNVGQQFDFSVIANLSGIGRNQLHKLNPGYLKNQSSPNGPHTLLLPLQQQSLLSSQFFKNNFTGEYTVKKNDTLYSIARRFGLSVNKLKALNNKVSNLIGIGEALMVGQPRTMPDSLTINYKISPYLEQTEIAIPTITIQYQVKPGDTIWEISQLYDVPHSDLAQWNKLSASSILTPGTQLVLHLPQATKAVSQLHDEGLLSELERTLKQPH</sequence>
<dbReference type="Proteomes" id="UP000570493">
    <property type="component" value="Unassembled WGS sequence"/>
</dbReference>
<dbReference type="RefSeq" id="WP_169020802.1">
    <property type="nucleotide sequence ID" value="NZ_JABBMT010000023.1"/>
</dbReference>
<dbReference type="SUPFAM" id="SSF53955">
    <property type="entry name" value="Lysozyme-like"/>
    <property type="match status" value="1"/>
</dbReference>
<name>A0A7Y0HE65_9GAMM</name>
<keyword evidence="5" id="KW-1185">Reference proteome</keyword>
<evidence type="ECO:0000256" key="1">
    <source>
        <dbReference type="ARBA" id="ARBA00007734"/>
    </source>
</evidence>
<dbReference type="GO" id="GO:0016020">
    <property type="term" value="C:membrane"/>
    <property type="evidence" value="ECO:0007669"/>
    <property type="project" value="InterPro"/>
</dbReference>
<dbReference type="PROSITE" id="PS51782">
    <property type="entry name" value="LYSM"/>
    <property type="match status" value="2"/>
</dbReference>
<dbReference type="InterPro" id="IPR018392">
    <property type="entry name" value="LysM"/>
</dbReference>
<evidence type="ECO:0000313" key="4">
    <source>
        <dbReference type="EMBL" id="NMM41844.1"/>
    </source>
</evidence>
<dbReference type="GO" id="GO:0008932">
    <property type="term" value="F:lytic endotransglycosylase activity"/>
    <property type="evidence" value="ECO:0007669"/>
    <property type="project" value="TreeGrafter"/>
</dbReference>
<comment type="similarity">
    <text evidence="1">Belongs to the transglycosylase Slt family.</text>
</comment>
<evidence type="ECO:0000259" key="3">
    <source>
        <dbReference type="PROSITE" id="PS51782"/>
    </source>
</evidence>
<reference evidence="4" key="1">
    <citation type="submission" date="2020-04" db="EMBL/GenBank/DDBJ databases">
        <title>Genome Sequencing for Pseudoaltermonas arctica.</title>
        <authorList>
            <person name="Elkins N.S."/>
        </authorList>
    </citation>
    <scope>NUCLEOTIDE SEQUENCE [LARGE SCALE GENOMIC DNA]</scope>
    <source>
        <strain evidence="4">NEC-BIFX-2020_0012</strain>
    </source>
</reference>
<feature type="domain" description="LysM" evidence="3">
    <location>
        <begin position="423"/>
        <end position="467"/>
    </location>
</feature>
<dbReference type="PROSITE" id="PS00922">
    <property type="entry name" value="TRANSGLYCOSYLASE"/>
    <property type="match status" value="1"/>
</dbReference>
<dbReference type="AlphaFoldDB" id="A0A7Y0HE65"/>
<proteinExistence type="inferred from homology"/>
<dbReference type="Gene3D" id="3.10.350.10">
    <property type="entry name" value="LysM domain"/>
    <property type="match status" value="2"/>
</dbReference>
<dbReference type="Pfam" id="PF01464">
    <property type="entry name" value="SLT"/>
    <property type="match status" value="1"/>
</dbReference>
<dbReference type="Gene3D" id="1.10.530.10">
    <property type="match status" value="1"/>
</dbReference>
<dbReference type="InterPro" id="IPR036779">
    <property type="entry name" value="LysM_dom_sf"/>
</dbReference>
<dbReference type="SUPFAM" id="SSF54106">
    <property type="entry name" value="LysM domain"/>
    <property type="match status" value="2"/>
</dbReference>
<dbReference type="SMART" id="SM00257">
    <property type="entry name" value="LysM"/>
    <property type="match status" value="2"/>
</dbReference>
<dbReference type="InterPro" id="IPR023346">
    <property type="entry name" value="Lysozyme-like_dom_sf"/>
</dbReference>
<feature type="chain" id="PRO_5031519357" evidence="2">
    <location>
        <begin position="26"/>
        <end position="496"/>
    </location>
</feature>